<dbReference type="InterPro" id="IPR018656">
    <property type="entry name" value="DUF2087"/>
</dbReference>
<evidence type="ECO:0000313" key="3">
    <source>
        <dbReference type="Proteomes" id="UP000252167"/>
    </source>
</evidence>
<dbReference type="RefSeq" id="WP_082636919.1">
    <property type="nucleotide sequence ID" value="NZ_CM125969.1"/>
</dbReference>
<dbReference type="Pfam" id="PF09860">
    <property type="entry name" value="DUF2087"/>
    <property type="match status" value="1"/>
</dbReference>
<accession>A0A365YBC9</accession>
<reference evidence="2 3" key="1">
    <citation type="submission" date="2018-01" db="EMBL/GenBank/DDBJ databases">
        <title>Glutamicibacter soli strain NHPC-3 Whole genome sequence and assembly.</title>
        <authorList>
            <person name="Choudhury P."/>
            <person name="Gupta D."/>
            <person name="Sengupta K."/>
            <person name="Jawed A."/>
            <person name="Sultana N."/>
            <person name="Saha P."/>
        </authorList>
    </citation>
    <scope>NUCLEOTIDE SEQUENCE [LARGE SCALE GENOMIC DNA]</scope>
    <source>
        <strain evidence="2 3">NHPC-3</strain>
    </source>
</reference>
<name>A0A365YBC9_9MICC</name>
<protein>
    <submittedName>
        <fullName evidence="2">DUF2087 domain-containing protein</fullName>
    </submittedName>
</protein>
<organism evidence="2 3">
    <name type="scientific">Glutamicibacter soli</name>
    <dbReference type="NCBI Taxonomy" id="453836"/>
    <lineage>
        <taxon>Bacteria</taxon>
        <taxon>Bacillati</taxon>
        <taxon>Actinomycetota</taxon>
        <taxon>Actinomycetes</taxon>
        <taxon>Micrococcales</taxon>
        <taxon>Micrococcaceae</taxon>
        <taxon>Glutamicibacter</taxon>
    </lineage>
</organism>
<proteinExistence type="predicted"/>
<dbReference type="AlphaFoldDB" id="A0A365YBC9"/>
<feature type="domain" description="DUF2087" evidence="1">
    <location>
        <begin position="103"/>
        <end position="172"/>
    </location>
</feature>
<keyword evidence="3" id="KW-1185">Reference proteome</keyword>
<sequence length="179" mass="19614">MADHNETPGTSPAGAWIQVAAGLKNPAMRKLLGQVLTGQDPEQEAAGARRAKDLARWEQIGLLRLGAGGTWELNEQLLADTLAAAGTAKADRSGINRFFTGTKLHTLPAKPADRLQVMAYLRDAVIDGDEQLREEQLNERLRVFHPDTALIRRYLVDHGLLLRAADGSSYRRGDRLPEA</sequence>
<dbReference type="Proteomes" id="UP000252167">
    <property type="component" value="Unassembled WGS sequence"/>
</dbReference>
<dbReference type="EMBL" id="POAF01000006">
    <property type="protein sequence ID" value="RBL99961.1"/>
    <property type="molecule type" value="Genomic_DNA"/>
</dbReference>
<evidence type="ECO:0000313" key="2">
    <source>
        <dbReference type="EMBL" id="RBL99961.1"/>
    </source>
</evidence>
<evidence type="ECO:0000259" key="1">
    <source>
        <dbReference type="Pfam" id="PF09860"/>
    </source>
</evidence>
<comment type="caution">
    <text evidence="2">The sequence shown here is derived from an EMBL/GenBank/DDBJ whole genome shotgun (WGS) entry which is preliminary data.</text>
</comment>
<gene>
    <name evidence="2" type="ORF">C1H84_12500</name>
</gene>